<proteinExistence type="predicted"/>
<evidence type="ECO:0000256" key="2">
    <source>
        <dbReference type="SAM" id="Phobius"/>
    </source>
</evidence>
<name>A0AAD4NJ98_9BILA</name>
<evidence type="ECO:0000256" key="1">
    <source>
        <dbReference type="SAM" id="MobiDB-lite"/>
    </source>
</evidence>
<dbReference type="Proteomes" id="UP001201812">
    <property type="component" value="Unassembled WGS sequence"/>
</dbReference>
<keyword evidence="2" id="KW-0472">Membrane</keyword>
<gene>
    <name evidence="3" type="ORF">DdX_00740</name>
</gene>
<dbReference type="EMBL" id="JAKKPZ010000001">
    <property type="protein sequence ID" value="KAI1728549.1"/>
    <property type="molecule type" value="Genomic_DNA"/>
</dbReference>
<keyword evidence="2" id="KW-0812">Transmembrane</keyword>
<feature type="transmembrane region" description="Helical" evidence="2">
    <location>
        <begin position="76"/>
        <end position="103"/>
    </location>
</feature>
<evidence type="ECO:0000313" key="3">
    <source>
        <dbReference type="EMBL" id="KAI1728549.1"/>
    </source>
</evidence>
<sequence>MRLILRLVLLGILALIGSLILVAIRHSRLYARGTHPNEDEAVRLLLATADDAQALAGLSNGVSTRHRSSPEITFNLAVVLIISLLSVALLITGICFIIVIAIAMDSRAEKDHEIESGTASTSESPRRDMDFGYNSDEENEKEHPADMDVAHWANSVPTEPFLWSTASMLMPDKMRMLTSNSPKSARLMQDSR</sequence>
<dbReference type="AlphaFoldDB" id="A0AAD4NJ98"/>
<evidence type="ECO:0000313" key="4">
    <source>
        <dbReference type="Proteomes" id="UP001201812"/>
    </source>
</evidence>
<feature type="region of interest" description="Disordered" evidence="1">
    <location>
        <begin position="112"/>
        <end position="143"/>
    </location>
</feature>
<keyword evidence="2" id="KW-1133">Transmembrane helix</keyword>
<accession>A0AAD4NJ98</accession>
<reference evidence="3" key="1">
    <citation type="submission" date="2022-01" db="EMBL/GenBank/DDBJ databases">
        <title>Genome Sequence Resource for Two Populations of Ditylenchus destructor, the Migratory Endoparasitic Phytonematode.</title>
        <authorList>
            <person name="Zhang H."/>
            <person name="Lin R."/>
            <person name="Xie B."/>
        </authorList>
    </citation>
    <scope>NUCLEOTIDE SEQUENCE</scope>
    <source>
        <strain evidence="3">BazhouSP</strain>
    </source>
</reference>
<feature type="transmembrane region" description="Helical" evidence="2">
    <location>
        <begin position="7"/>
        <end position="24"/>
    </location>
</feature>
<comment type="caution">
    <text evidence="3">The sequence shown here is derived from an EMBL/GenBank/DDBJ whole genome shotgun (WGS) entry which is preliminary data.</text>
</comment>
<organism evidence="3 4">
    <name type="scientific">Ditylenchus destructor</name>
    <dbReference type="NCBI Taxonomy" id="166010"/>
    <lineage>
        <taxon>Eukaryota</taxon>
        <taxon>Metazoa</taxon>
        <taxon>Ecdysozoa</taxon>
        <taxon>Nematoda</taxon>
        <taxon>Chromadorea</taxon>
        <taxon>Rhabditida</taxon>
        <taxon>Tylenchina</taxon>
        <taxon>Tylenchomorpha</taxon>
        <taxon>Sphaerularioidea</taxon>
        <taxon>Anguinidae</taxon>
        <taxon>Anguininae</taxon>
        <taxon>Ditylenchus</taxon>
    </lineage>
</organism>
<protein>
    <submittedName>
        <fullName evidence="3">Uncharacterized protein</fullName>
    </submittedName>
</protein>
<keyword evidence="4" id="KW-1185">Reference proteome</keyword>